<dbReference type="Gene3D" id="1.10.10.10">
    <property type="entry name" value="Winged helix-like DNA-binding domain superfamily/Winged helix DNA-binding domain"/>
    <property type="match status" value="1"/>
</dbReference>
<dbReference type="OrthoDB" id="9778379at2"/>
<dbReference type="Proteomes" id="UP000252100">
    <property type="component" value="Chromosome"/>
</dbReference>
<dbReference type="KEGG" id="rue:DT065_13755"/>
<dbReference type="SUPFAM" id="SSF46785">
    <property type="entry name" value="Winged helix' DNA-binding domain"/>
    <property type="match status" value="1"/>
</dbReference>
<keyword evidence="1" id="KW-0805">Transcription regulation</keyword>
<dbReference type="InterPro" id="IPR014757">
    <property type="entry name" value="Tscrpt_reg_IclR_C"/>
</dbReference>
<dbReference type="EMBL" id="CP031092">
    <property type="protein sequence ID" value="AXF56963.1"/>
    <property type="molecule type" value="Genomic_DNA"/>
</dbReference>
<keyword evidence="2" id="KW-0238">DNA-binding</keyword>
<dbReference type="Gene3D" id="3.30.450.40">
    <property type="match status" value="1"/>
</dbReference>
<dbReference type="Pfam" id="PF09339">
    <property type="entry name" value="HTH_IclR"/>
    <property type="match status" value="1"/>
</dbReference>
<dbReference type="PROSITE" id="PS51077">
    <property type="entry name" value="HTH_ICLR"/>
    <property type="match status" value="1"/>
</dbReference>
<proteinExistence type="predicted"/>
<organism evidence="6 7">
    <name type="scientific">Salicibibacter kimchii</name>
    <dbReference type="NCBI Taxonomy" id="2099786"/>
    <lineage>
        <taxon>Bacteria</taxon>
        <taxon>Bacillati</taxon>
        <taxon>Bacillota</taxon>
        <taxon>Bacilli</taxon>
        <taxon>Bacillales</taxon>
        <taxon>Bacillaceae</taxon>
        <taxon>Salicibibacter</taxon>
    </lineage>
</organism>
<feature type="domain" description="IclR-ED" evidence="5">
    <location>
        <begin position="57"/>
        <end position="245"/>
    </location>
</feature>
<feature type="domain" description="HTH iclR-type" evidence="4">
    <location>
        <begin position="2"/>
        <end position="63"/>
    </location>
</feature>
<dbReference type="SUPFAM" id="SSF55781">
    <property type="entry name" value="GAF domain-like"/>
    <property type="match status" value="1"/>
</dbReference>
<sequence length="249" mass="27705">MAASVGKITKILNCFTTETPALRNKDIAEMLNLHPSSVHHVISSLCKEGILVQDTKKMYRLGWRILEWSNNVMYHQDINDALPLVYDLIRKYKCVVHIGMYDAGTVRFVLKVSAEDAVELPTTFLGAKKPAYSTSTGKVLLAYNPSFVQPTVARGLVRESQNTITSTYNLRKELSTIKKNGYALSDNENDTQTFAIAAPITAYSGQTVAALNMVGSIDYMNSINQRQAIQDVVRIAKLISKHVGYIENE</sequence>
<gene>
    <name evidence="6" type="ORF">DT065_13755</name>
</gene>
<evidence type="ECO:0000256" key="3">
    <source>
        <dbReference type="ARBA" id="ARBA00023163"/>
    </source>
</evidence>
<evidence type="ECO:0000313" key="6">
    <source>
        <dbReference type="EMBL" id="AXF56963.1"/>
    </source>
</evidence>
<protein>
    <submittedName>
        <fullName evidence="6">IclR family transcriptional regulator</fullName>
    </submittedName>
</protein>
<keyword evidence="7" id="KW-1185">Reference proteome</keyword>
<evidence type="ECO:0000259" key="4">
    <source>
        <dbReference type="PROSITE" id="PS51077"/>
    </source>
</evidence>
<dbReference type="InterPro" id="IPR050707">
    <property type="entry name" value="HTH_MetabolicPath_Reg"/>
</dbReference>
<evidence type="ECO:0000256" key="2">
    <source>
        <dbReference type="ARBA" id="ARBA00023125"/>
    </source>
</evidence>
<evidence type="ECO:0000313" key="7">
    <source>
        <dbReference type="Proteomes" id="UP000252100"/>
    </source>
</evidence>
<dbReference type="Pfam" id="PF01614">
    <property type="entry name" value="IclR_C"/>
    <property type="match status" value="1"/>
</dbReference>
<dbReference type="InterPro" id="IPR036388">
    <property type="entry name" value="WH-like_DNA-bd_sf"/>
</dbReference>
<accession>A0A345C182</accession>
<dbReference type="GO" id="GO:0003700">
    <property type="term" value="F:DNA-binding transcription factor activity"/>
    <property type="evidence" value="ECO:0007669"/>
    <property type="project" value="TreeGrafter"/>
</dbReference>
<reference evidence="6 7" key="1">
    <citation type="journal article" date="2018" name="J. Microbiol.">
        <title>Salicibibacter kimchii gen. nov., sp. nov., a moderately halophilic and alkalitolerant bacterium in the family Bacillaceae, isolated from kimchi.</title>
        <authorList>
            <person name="Jang J.Y."/>
            <person name="Oh Y.J."/>
            <person name="Lim S.K."/>
            <person name="Park H.K."/>
            <person name="Lee C."/>
            <person name="Kim J.Y."/>
            <person name="Lee M.A."/>
            <person name="Choi H.J."/>
        </authorList>
    </citation>
    <scope>NUCLEOTIDE SEQUENCE [LARGE SCALE GENOMIC DNA]</scope>
    <source>
        <strain evidence="6 7">NKC1-1</strain>
    </source>
</reference>
<evidence type="ECO:0000256" key="1">
    <source>
        <dbReference type="ARBA" id="ARBA00023015"/>
    </source>
</evidence>
<name>A0A345C182_9BACI</name>
<dbReference type="InterPro" id="IPR029016">
    <property type="entry name" value="GAF-like_dom_sf"/>
</dbReference>
<dbReference type="GO" id="GO:0003677">
    <property type="term" value="F:DNA binding"/>
    <property type="evidence" value="ECO:0007669"/>
    <property type="project" value="UniProtKB-KW"/>
</dbReference>
<evidence type="ECO:0000259" key="5">
    <source>
        <dbReference type="PROSITE" id="PS51078"/>
    </source>
</evidence>
<dbReference type="PANTHER" id="PTHR30136">
    <property type="entry name" value="HELIX-TURN-HELIX TRANSCRIPTIONAL REGULATOR, ICLR FAMILY"/>
    <property type="match status" value="1"/>
</dbReference>
<dbReference type="InterPro" id="IPR005471">
    <property type="entry name" value="Tscrpt_reg_IclR_N"/>
</dbReference>
<dbReference type="PANTHER" id="PTHR30136:SF35">
    <property type="entry name" value="HTH-TYPE TRANSCRIPTIONAL REGULATOR RV1719"/>
    <property type="match status" value="1"/>
</dbReference>
<dbReference type="AlphaFoldDB" id="A0A345C182"/>
<dbReference type="InterPro" id="IPR036390">
    <property type="entry name" value="WH_DNA-bd_sf"/>
</dbReference>
<keyword evidence="3" id="KW-0804">Transcription</keyword>
<dbReference type="GO" id="GO:0045892">
    <property type="term" value="P:negative regulation of DNA-templated transcription"/>
    <property type="evidence" value="ECO:0007669"/>
    <property type="project" value="TreeGrafter"/>
</dbReference>
<dbReference type="PROSITE" id="PS51078">
    <property type="entry name" value="ICLR_ED"/>
    <property type="match status" value="1"/>
</dbReference>